<dbReference type="GO" id="GO:0003677">
    <property type="term" value="F:DNA binding"/>
    <property type="evidence" value="ECO:0007669"/>
    <property type="project" value="UniProtKB-KW"/>
</dbReference>
<proteinExistence type="predicted"/>
<name>A0A915ICI9_ROMCU</name>
<dbReference type="AlphaFoldDB" id="A0A915ICI9"/>
<dbReference type="Gene3D" id="1.10.10.60">
    <property type="entry name" value="Homeodomain-like"/>
    <property type="match status" value="2"/>
</dbReference>
<evidence type="ECO:0000256" key="1">
    <source>
        <dbReference type="ARBA" id="ARBA00004123"/>
    </source>
</evidence>
<dbReference type="OMA" id="SERYIAC"/>
<evidence type="ECO:0000313" key="4">
    <source>
        <dbReference type="Proteomes" id="UP000887565"/>
    </source>
</evidence>
<dbReference type="WBParaSite" id="nRc.2.0.1.t10946-RA">
    <property type="protein sequence ID" value="nRc.2.0.1.t10946-RA"/>
    <property type="gene ID" value="nRc.2.0.1.g10946"/>
</dbReference>
<dbReference type="PROSITE" id="PS51253">
    <property type="entry name" value="HTH_CENPB"/>
    <property type="match status" value="1"/>
</dbReference>
<keyword evidence="4" id="KW-1185">Reference proteome</keyword>
<keyword evidence="2" id="KW-0238">DNA-binding</keyword>
<dbReference type="SUPFAM" id="SSF46689">
    <property type="entry name" value="Homeodomain-like"/>
    <property type="match status" value="2"/>
</dbReference>
<dbReference type="InterPro" id="IPR050863">
    <property type="entry name" value="CenT-Element_Derived"/>
</dbReference>
<dbReference type="GO" id="GO:0005634">
    <property type="term" value="C:nucleus"/>
    <property type="evidence" value="ECO:0007669"/>
    <property type="project" value="UniProtKB-SubCell"/>
</dbReference>
<dbReference type="PANTHER" id="PTHR19303:SF73">
    <property type="entry name" value="PROTEIN PDC2"/>
    <property type="match status" value="1"/>
</dbReference>
<sequence length="168" mass="19058">MTDLVLGATFDPLLVRILRDSGISNKYLIYQTPIRSDLLQLCLVPAKSCIVTMPKNIISLETKLKIINDASESSYAELGEKYGLHKPTIGTIMRQKDQLLEKAESGYFGKNMKRMRVAAELEIERCLLQWLRRARAENVPISGPLLQKKAQDFARQLGKVEFKCCNGW</sequence>
<dbReference type="Pfam" id="PF03221">
    <property type="entry name" value="HTH_Tnp_Tc5"/>
    <property type="match status" value="1"/>
</dbReference>
<reference evidence="5" key="1">
    <citation type="submission" date="2022-11" db="UniProtKB">
        <authorList>
            <consortium name="WormBaseParasite"/>
        </authorList>
    </citation>
    <scope>IDENTIFICATION</scope>
</reference>
<dbReference type="InterPro" id="IPR009057">
    <property type="entry name" value="Homeodomain-like_sf"/>
</dbReference>
<protein>
    <submittedName>
        <fullName evidence="5">HTH CENPB-type domain-containing protein</fullName>
    </submittedName>
</protein>
<dbReference type="Proteomes" id="UP000887565">
    <property type="component" value="Unplaced"/>
</dbReference>
<feature type="domain" description="HTH CENPB-type" evidence="3">
    <location>
        <begin position="111"/>
        <end position="168"/>
    </location>
</feature>
<dbReference type="PANTHER" id="PTHR19303">
    <property type="entry name" value="TRANSPOSON"/>
    <property type="match status" value="1"/>
</dbReference>
<evidence type="ECO:0000313" key="5">
    <source>
        <dbReference type="WBParaSite" id="nRc.2.0.1.t10946-RA"/>
    </source>
</evidence>
<dbReference type="InterPro" id="IPR006600">
    <property type="entry name" value="HTH_CenpB_DNA-bd_dom"/>
</dbReference>
<organism evidence="4 5">
    <name type="scientific">Romanomermis culicivorax</name>
    <name type="common">Nematode worm</name>
    <dbReference type="NCBI Taxonomy" id="13658"/>
    <lineage>
        <taxon>Eukaryota</taxon>
        <taxon>Metazoa</taxon>
        <taxon>Ecdysozoa</taxon>
        <taxon>Nematoda</taxon>
        <taxon>Enoplea</taxon>
        <taxon>Dorylaimia</taxon>
        <taxon>Mermithida</taxon>
        <taxon>Mermithoidea</taxon>
        <taxon>Mermithidae</taxon>
        <taxon>Romanomermis</taxon>
    </lineage>
</organism>
<accession>A0A915ICI9</accession>
<evidence type="ECO:0000256" key="2">
    <source>
        <dbReference type="ARBA" id="ARBA00023125"/>
    </source>
</evidence>
<evidence type="ECO:0000259" key="3">
    <source>
        <dbReference type="PROSITE" id="PS51253"/>
    </source>
</evidence>
<comment type="subcellular location">
    <subcellularLocation>
        <location evidence="1">Nucleus</location>
    </subcellularLocation>
</comment>